<dbReference type="SUPFAM" id="SSF46689">
    <property type="entry name" value="Homeodomain-like"/>
    <property type="match status" value="1"/>
</dbReference>
<dbReference type="Proteomes" id="UP000265926">
    <property type="component" value="Unassembled WGS sequence"/>
</dbReference>
<dbReference type="InterPro" id="IPR018060">
    <property type="entry name" value="HTH_AraC"/>
</dbReference>
<gene>
    <name evidence="5" type="ORF">D1614_03125</name>
</gene>
<organism evidence="5 6">
    <name type="scientific">Maribellus luteus</name>
    <dbReference type="NCBI Taxonomy" id="2305463"/>
    <lineage>
        <taxon>Bacteria</taxon>
        <taxon>Pseudomonadati</taxon>
        <taxon>Bacteroidota</taxon>
        <taxon>Bacteroidia</taxon>
        <taxon>Marinilabiliales</taxon>
        <taxon>Prolixibacteraceae</taxon>
        <taxon>Maribellus</taxon>
    </lineage>
</organism>
<name>A0A399T6E4_9BACT</name>
<accession>A0A399T6E4</accession>
<evidence type="ECO:0000256" key="1">
    <source>
        <dbReference type="ARBA" id="ARBA00023015"/>
    </source>
</evidence>
<keyword evidence="3" id="KW-0804">Transcription</keyword>
<evidence type="ECO:0000256" key="2">
    <source>
        <dbReference type="ARBA" id="ARBA00023125"/>
    </source>
</evidence>
<dbReference type="GO" id="GO:0043565">
    <property type="term" value="F:sequence-specific DNA binding"/>
    <property type="evidence" value="ECO:0007669"/>
    <property type="project" value="InterPro"/>
</dbReference>
<keyword evidence="6" id="KW-1185">Reference proteome</keyword>
<evidence type="ECO:0000313" key="5">
    <source>
        <dbReference type="EMBL" id="RIJ49747.1"/>
    </source>
</evidence>
<dbReference type="PROSITE" id="PS01124">
    <property type="entry name" value="HTH_ARAC_FAMILY_2"/>
    <property type="match status" value="1"/>
</dbReference>
<dbReference type="AlphaFoldDB" id="A0A399T6E4"/>
<evidence type="ECO:0000256" key="3">
    <source>
        <dbReference type="ARBA" id="ARBA00023163"/>
    </source>
</evidence>
<dbReference type="SMART" id="SM00342">
    <property type="entry name" value="HTH_ARAC"/>
    <property type="match status" value="1"/>
</dbReference>
<evidence type="ECO:0000313" key="6">
    <source>
        <dbReference type="Proteomes" id="UP000265926"/>
    </source>
</evidence>
<keyword evidence="2" id="KW-0238">DNA-binding</keyword>
<proteinExistence type="predicted"/>
<dbReference type="RefSeq" id="WP_119436436.1">
    <property type="nucleotide sequence ID" value="NZ_QWGR01000002.1"/>
</dbReference>
<comment type="caution">
    <text evidence="5">The sequence shown here is derived from an EMBL/GenBank/DDBJ whole genome shotgun (WGS) entry which is preliminary data.</text>
</comment>
<reference evidence="5 6" key="1">
    <citation type="submission" date="2018-08" db="EMBL/GenBank/DDBJ databases">
        <title>Pallidiluteibacterium maritimus gen. nov., sp. nov., isolated from coastal sediment.</title>
        <authorList>
            <person name="Zhou L.Y."/>
        </authorList>
    </citation>
    <scope>NUCLEOTIDE SEQUENCE [LARGE SCALE GENOMIC DNA]</scope>
    <source>
        <strain evidence="5 6">XSD2</strain>
    </source>
</reference>
<dbReference type="Gene3D" id="1.10.10.60">
    <property type="entry name" value="Homeodomain-like"/>
    <property type="match status" value="1"/>
</dbReference>
<protein>
    <submittedName>
        <fullName evidence="5">AraC family transcriptional regulator</fullName>
    </submittedName>
</protein>
<sequence>MILHIKNMVCPRCIETVRSVLEEQGFKVLSIKLGEVETDPAPSEIQTLQLSEALTSKGFELLQDKKSQTLEQIKAAIIQWVHYSEEHPVQNLNLSEYLVREIGADYSSLSHLFSASEEVTIEKFAILQKIERVKELLSYGELTTSEIAFKTGYSSAAHLSAQFKKETGMTPGDFKKLKDKDRRSLDSIG</sequence>
<dbReference type="Gene3D" id="3.30.70.100">
    <property type="match status" value="1"/>
</dbReference>
<evidence type="ECO:0000259" key="4">
    <source>
        <dbReference type="PROSITE" id="PS01124"/>
    </source>
</evidence>
<dbReference type="EMBL" id="QWGR01000002">
    <property type="protein sequence ID" value="RIJ49747.1"/>
    <property type="molecule type" value="Genomic_DNA"/>
</dbReference>
<dbReference type="OrthoDB" id="952277at2"/>
<dbReference type="InterPro" id="IPR009057">
    <property type="entry name" value="Homeodomain-like_sf"/>
</dbReference>
<dbReference type="PANTHER" id="PTHR43280">
    <property type="entry name" value="ARAC-FAMILY TRANSCRIPTIONAL REGULATOR"/>
    <property type="match status" value="1"/>
</dbReference>
<feature type="domain" description="HTH araC/xylS-type" evidence="4">
    <location>
        <begin position="75"/>
        <end position="177"/>
    </location>
</feature>
<keyword evidence="1" id="KW-0805">Transcription regulation</keyword>
<dbReference type="GO" id="GO:0003700">
    <property type="term" value="F:DNA-binding transcription factor activity"/>
    <property type="evidence" value="ECO:0007669"/>
    <property type="project" value="InterPro"/>
</dbReference>
<dbReference type="Pfam" id="PF12833">
    <property type="entry name" value="HTH_18"/>
    <property type="match status" value="1"/>
</dbReference>
<dbReference type="PANTHER" id="PTHR43280:SF2">
    <property type="entry name" value="HTH-TYPE TRANSCRIPTIONAL REGULATOR EXSA"/>
    <property type="match status" value="1"/>
</dbReference>